<reference evidence="1" key="1">
    <citation type="submission" date="2022-03" db="EMBL/GenBank/DDBJ databases">
        <authorList>
            <person name="Brunel B."/>
        </authorList>
    </citation>
    <scope>NUCLEOTIDE SEQUENCE</scope>
    <source>
        <strain evidence="1">STM4922sample</strain>
    </source>
</reference>
<proteinExistence type="predicted"/>
<dbReference type="Proteomes" id="UP001152604">
    <property type="component" value="Unassembled WGS sequence"/>
</dbReference>
<sequence length="86" mass="9182">MDFGFRSFFMSTVVHLFVPVTEGQCRAYFGNSREIPVRNPKSSDQLSGLTVTASRAGSMAAIVVEIACQTEIPSQPPLSSGVAATE</sequence>
<organism evidence="1 2">
    <name type="scientific">Mesorhizobium ventifaucium</name>
    <dbReference type="NCBI Taxonomy" id="666020"/>
    <lineage>
        <taxon>Bacteria</taxon>
        <taxon>Pseudomonadati</taxon>
        <taxon>Pseudomonadota</taxon>
        <taxon>Alphaproteobacteria</taxon>
        <taxon>Hyphomicrobiales</taxon>
        <taxon>Phyllobacteriaceae</taxon>
        <taxon>Mesorhizobium</taxon>
    </lineage>
</organism>
<keyword evidence="2" id="KW-1185">Reference proteome</keyword>
<name>A0ABN8JXY3_9HYPH</name>
<protein>
    <submittedName>
        <fullName evidence="1">Uncharacterized protein</fullName>
    </submittedName>
</protein>
<comment type="caution">
    <text evidence="1">The sequence shown here is derived from an EMBL/GenBank/DDBJ whole genome shotgun (WGS) entry which is preliminary data.</text>
</comment>
<accession>A0ABN8JXY3</accession>
<evidence type="ECO:0000313" key="2">
    <source>
        <dbReference type="Proteomes" id="UP001152604"/>
    </source>
</evidence>
<dbReference type="EMBL" id="CAKXZS010000023">
    <property type="protein sequence ID" value="CAH2402057.1"/>
    <property type="molecule type" value="Genomic_DNA"/>
</dbReference>
<evidence type="ECO:0000313" key="1">
    <source>
        <dbReference type="EMBL" id="CAH2402057.1"/>
    </source>
</evidence>
<gene>
    <name evidence="1" type="ORF">MES4922_30431</name>
</gene>